<dbReference type="NCBIfam" id="TIGR03084">
    <property type="entry name" value="TIGR03084 family metal-binding protein"/>
    <property type="match status" value="1"/>
</dbReference>
<organism evidence="2 3">
    <name type="scientific">Leucobacter albus</name>
    <dbReference type="NCBI Taxonomy" id="272210"/>
    <lineage>
        <taxon>Bacteria</taxon>
        <taxon>Bacillati</taxon>
        <taxon>Actinomycetota</taxon>
        <taxon>Actinomycetes</taxon>
        <taxon>Micrococcales</taxon>
        <taxon>Microbacteriaceae</taxon>
        <taxon>Leucobacter</taxon>
    </lineage>
</organism>
<proteinExistence type="predicted"/>
<evidence type="ECO:0000313" key="2">
    <source>
        <dbReference type="EMBL" id="MFD1201532.1"/>
    </source>
</evidence>
<sequence>MDVTQALQALGETSELLDEAVAELPAQEWLRPTPAEGWSIADQIGHLLWTDEVTLTAITDPEGFRALVAEASRAAESGQADLVDRGAHERGSAPADELLAAWRSGRRELQLALAAADPAGQIPWFGPPMRPVTIATARTMETWAHALDVFDALGRTLPATSALWAVARLGVRTREFAFKIRGLPVPAAEPRVELEMPGGARFEAGPEGAADRVTGSGWAFAAVVTQRRNIADVELVAQGEGAAEWMRVAQAFAGAPTSGPAPGERIA</sequence>
<dbReference type="NCBIfam" id="TIGR03083">
    <property type="entry name" value="maleylpyruvate isomerase family mycothiol-dependent enzyme"/>
    <property type="match status" value="1"/>
</dbReference>
<evidence type="ECO:0000259" key="1">
    <source>
        <dbReference type="Pfam" id="PF11716"/>
    </source>
</evidence>
<dbReference type="EMBL" id="JBHTLY010000002">
    <property type="protein sequence ID" value="MFD1201532.1"/>
    <property type="molecule type" value="Genomic_DNA"/>
</dbReference>
<comment type="caution">
    <text evidence="2">The sequence shown here is derived from an EMBL/GenBank/DDBJ whole genome shotgun (WGS) entry which is preliminary data.</text>
</comment>
<dbReference type="SUPFAM" id="SSF109854">
    <property type="entry name" value="DinB/YfiT-like putative metalloenzymes"/>
    <property type="match status" value="1"/>
</dbReference>
<dbReference type="RefSeq" id="WP_343958048.1">
    <property type="nucleotide sequence ID" value="NZ_BAAAKZ010000002.1"/>
</dbReference>
<evidence type="ECO:0000313" key="3">
    <source>
        <dbReference type="Proteomes" id="UP001597181"/>
    </source>
</evidence>
<name>A0ABW3TM10_9MICO</name>
<dbReference type="Pfam" id="PF11716">
    <property type="entry name" value="MDMPI_N"/>
    <property type="match status" value="1"/>
</dbReference>
<feature type="domain" description="Mycothiol-dependent maleylpyruvate isomerase metal-binding" evidence="1">
    <location>
        <begin position="14"/>
        <end position="149"/>
    </location>
</feature>
<dbReference type="Gene3D" id="1.20.120.450">
    <property type="entry name" value="dinb family like domain"/>
    <property type="match status" value="1"/>
</dbReference>
<dbReference type="InterPro" id="IPR017518">
    <property type="entry name" value="CHP03084"/>
</dbReference>
<dbReference type="InterPro" id="IPR024344">
    <property type="entry name" value="MDMPI_metal-binding"/>
</dbReference>
<reference evidence="3" key="1">
    <citation type="journal article" date="2019" name="Int. J. Syst. Evol. Microbiol.">
        <title>The Global Catalogue of Microorganisms (GCM) 10K type strain sequencing project: providing services to taxonomists for standard genome sequencing and annotation.</title>
        <authorList>
            <consortium name="The Broad Institute Genomics Platform"/>
            <consortium name="The Broad Institute Genome Sequencing Center for Infectious Disease"/>
            <person name="Wu L."/>
            <person name="Ma J."/>
        </authorList>
    </citation>
    <scope>NUCLEOTIDE SEQUENCE [LARGE SCALE GENOMIC DNA]</scope>
    <source>
        <strain evidence="3">CCUG 50213</strain>
    </source>
</reference>
<gene>
    <name evidence="2" type="ORF">ACFQ3U_06465</name>
</gene>
<accession>A0ABW3TM10</accession>
<dbReference type="InterPro" id="IPR017517">
    <property type="entry name" value="Maleyloyr_isom"/>
</dbReference>
<protein>
    <submittedName>
        <fullName evidence="2">TIGR03084 family metal-binding protein</fullName>
    </submittedName>
</protein>
<dbReference type="Proteomes" id="UP001597181">
    <property type="component" value="Unassembled WGS sequence"/>
</dbReference>
<dbReference type="InterPro" id="IPR034660">
    <property type="entry name" value="DinB/YfiT-like"/>
</dbReference>
<keyword evidence="3" id="KW-1185">Reference proteome</keyword>